<dbReference type="SUPFAM" id="SSF46785">
    <property type="entry name" value="Winged helix' DNA-binding domain"/>
    <property type="match status" value="1"/>
</dbReference>
<dbReference type="EMBL" id="FNSO01000004">
    <property type="protein sequence ID" value="SED42407.1"/>
    <property type="molecule type" value="Genomic_DNA"/>
</dbReference>
<dbReference type="GO" id="GO:0003700">
    <property type="term" value="F:DNA-binding transcription factor activity"/>
    <property type="evidence" value="ECO:0007669"/>
    <property type="project" value="InterPro"/>
</dbReference>
<gene>
    <name evidence="6" type="ORF">SAMN04489727_7814</name>
</gene>
<dbReference type="PROSITE" id="PS50931">
    <property type="entry name" value="HTH_LYSR"/>
    <property type="match status" value="1"/>
</dbReference>
<dbReference type="InterPro" id="IPR005119">
    <property type="entry name" value="LysR_subst-bd"/>
</dbReference>
<organism evidence="6 7">
    <name type="scientific">Amycolatopsis tolypomycina</name>
    <dbReference type="NCBI Taxonomy" id="208445"/>
    <lineage>
        <taxon>Bacteria</taxon>
        <taxon>Bacillati</taxon>
        <taxon>Actinomycetota</taxon>
        <taxon>Actinomycetes</taxon>
        <taxon>Pseudonocardiales</taxon>
        <taxon>Pseudonocardiaceae</taxon>
        <taxon>Amycolatopsis</taxon>
    </lineage>
</organism>
<dbReference type="OrthoDB" id="79118at2"/>
<dbReference type="SUPFAM" id="SSF53850">
    <property type="entry name" value="Periplasmic binding protein-like II"/>
    <property type="match status" value="1"/>
</dbReference>
<dbReference type="InterPro" id="IPR036388">
    <property type="entry name" value="WH-like_DNA-bd_sf"/>
</dbReference>
<evidence type="ECO:0000256" key="3">
    <source>
        <dbReference type="ARBA" id="ARBA00023125"/>
    </source>
</evidence>
<dbReference type="InterPro" id="IPR000847">
    <property type="entry name" value="LysR_HTH_N"/>
</dbReference>
<proteinExistence type="inferred from homology"/>
<protein>
    <submittedName>
        <fullName evidence="6">DNA-binding transcriptional regulator, LysR family</fullName>
    </submittedName>
</protein>
<keyword evidence="2" id="KW-0805">Transcription regulation</keyword>
<dbReference type="InterPro" id="IPR036390">
    <property type="entry name" value="WH_DNA-bd_sf"/>
</dbReference>
<dbReference type="GO" id="GO:0003677">
    <property type="term" value="F:DNA binding"/>
    <property type="evidence" value="ECO:0007669"/>
    <property type="project" value="UniProtKB-KW"/>
</dbReference>
<sequence length="296" mass="32997">MELRDIEIFLTLAEELHFGRTAARLHVSQARVSQAIKKQERGVGAALFERSSRSVRLTPVGVQLRADLLPAFRSLREGMARARLAAEGKTGVLRVGMLPANAHDLRPYWETFRARHPQWGLHIRHNPFVNAFAPIRNGDIDVLVAWLPVEEPDLTTGPTVYTEHSVLLLAPDHALAGEKSVSLEVFGDRGILQGPPGPDYWADAFTPFQTQSGRPIERHPPDIASLDDIFTHVGNGEGFHNLGGHVARYHARPDIVYVPIHDWPGLRWGLVWRNDVENEMVDALSAVVRDLGVSRL</sequence>
<feature type="domain" description="HTH lysR-type" evidence="5">
    <location>
        <begin position="1"/>
        <end position="58"/>
    </location>
</feature>
<dbReference type="Gene3D" id="1.10.10.10">
    <property type="entry name" value="Winged helix-like DNA-binding domain superfamily/Winged helix DNA-binding domain"/>
    <property type="match status" value="1"/>
</dbReference>
<dbReference type="AlphaFoldDB" id="A0A1H5AJB4"/>
<reference evidence="7" key="1">
    <citation type="submission" date="2016-10" db="EMBL/GenBank/DDBJ databases">
        <authorList>
            <person name="Varghese N."/>
            <person name="Submissions S."/>
        </authorList>
    </citation>
    <scope>NUCLEOTIDE SEQUENCE [LARGE SCALE GENOMIC DNA]</scope>
    <source>
        <strain evidence="7">DSM 44544</strain>
    </source>
</reference>
<keyword evidence="4" id="KW-0804">Transcription</keyword>
<dbReference type="Gene3D" id="3.40.190.10">
    <property type="entry name" value="Periplasmic binding protein-like II"/>
    <property type="match status" value="2"/>
</dbReference>
<name>A0A1H5AJB4_9PSEU</name>
<evidence type="ECO:0000256" key="4">
    <source>
        <dbReference type="ARBA" id="ARBA00023163"/>
    </source>
</evidence>
<keyword evidence="7" id="KW-1185">Reference proteome</keyword>
<dbReference type="Proteomes" id="UP000199622">
    <property type="component" value="Unassembled WGS sequence"/>
</dbReference>
<keyword evidence="3 6" id="KW-0238">DNA-binding</keyword>
<dbReference type="RefSeq" id="WP_091316876.1">
    <property type="nucleotide sequence ID" value="NZ_FNSO01000004.1"/>
</dbReference>
<comment type="similarity">
    <text evidence="1">Belongs to the LysR transcriptional regulatory family.</text>
</comment>
<evidence type="ECO:0000256" key="1">
    <source>
        <dbReference type="ARBA" id="ARBA00009437"/>
    </source>
</evidence>
<dbReference type="PANTHER" id="PTHR30346:SF0">
    <property type="entry name" value="HCA OPERON TRANSCRIPTIONAL ACTIVATOR HCAR"/>
    <property type="match status" value="1"/>
</dbReference>
<dbReference type="GO" id="GO:0032993">
    <property type="term" value="C:protein-DNA complex"/>
    <property type="evidence" value="ECO:0007669"/>
    <property type="project" value="TreeGrafter"/>
</dbReference>
<dbReference type="STRING" id="208445.SAMN04489727_7814"/>
<dbReference type="PANTHER" id="PTHR30346">
    <property type="entry name" value="TRANSCRIPTIONAL DUAL REGULATOR HCAR-RELATED"/>
    <property type="match status" value="1"/>
</dbReference>
<accession>A0A1H5AJB4</accession>
<dbReference type="Pfam" id="PF03466">
    <property type="entry name" value="LysR_substrate"/>
    <property type="match status" value="1"/>
</dbReference>
<evidence type="ECO:0000313" key="7">
    <source>
        <dbReference type="Proteomes" id="UP000199622"/>
    </source>
</evidence>
<evidence type="ECO:0000259" key="5">
    <source>
        <dbReference type="PROSITE" id="PS50931"/>
    </source>
</evidence>
<evidence type="ECO:0000256" key="2">
    <source>
        <dbReference type="ARBA" id="ARBA00023015"/>
    </source>
</evidence>
<evidence type="ECO:0000313" key="6">
    <source>
        <dbReference type="EMBL" id="SED42407.1"/>
    </source>
</evidence>
<dbReference type="Pfam" id="PF00126">
    <property type="entry name" value="HTH_1"/>
    <property type="match status" value="1"/>
</dbReference>